<sequence length="94" mass="10278">MKNSFEKSVADTAQGNVDLLLKKHLDYGPKNISQSPGGPLNGLRVRMHDKMARINHLIDSGATPENESLADSFMDLANYAIIAQLVLAGEWPDD</sequence>
<evidence type="ECO:0000313" key="2">
    <source>
        <dbReference type="EMBL" id="CAB4148964.1"/>
    </source>
</evidence>
<protein>
    <submittedName>
        <fullName evidence="2">Clostridium phage phiCTP1, Gp74</fullName>
    </submittedName>
</protein>
<dbReference type="EMBL" id="LR796499">
    <property type="protein sequence ID" value="CAB4148964.1"/>
    <property type="molecule type" value="Genomic_DNA"/>
</dbReference>
<name>A0A6J5MQ93_9CAUD</name>
<accession>A0A6J5MQ93</accession>
<reference evidence="2" key="1">
    <citation type="submission" date="2020-04" db="EMBL/GenBank/DDBJ databases">
        <authorList>
            <person name="Chiriac C."/>
            <person name="Salcher M."/>
            <person name="Ghai R."/>
            <person name="Kavagutti S V."/>
        </authorList>
    </citation>
    <scope>NUCLEOTIDE SEQUENCE</scope>
</reference>
<gene>
    <name evidence="2" type="ORF">UFOVP536_36</name>
</gene>
<dbReference type="Pfam" id="PF07659">
    <property type="entry name" value="DUF1599"/>
    <property type="match status" value="1"/>
</dbReference>
<evidence type="ECO:0000259" key="1">
    <source>
        <dbReference type="Pfam" id="PF07659"/>
    </source>
</evidence>
<proteinExistence type="predicted"/>
<dbReference type="InterPro" id="IPR011630">
    <property type="entry name" value="DUF1599"/>
</dbReference>
<feature type="domain" description="Nucleotide modification associated" evidence="1">
    <location>
        <begin position="47"/>
        <end position="85"/>
    </location>
</feature>
<organism evidence="2">
    <name type="scientific">uncultured Caudovirales phage</name>
    <dbReference type="NCBI Taxonomy" id="2100421"/>
    <lineage>
        <taxon>Viruses</taxon>
        <taxon>Duplodnaviria</taxon>
        <taxon>Heunggongvirae</taxon>
        <taxon>Uroviricota</taxon>
        <taxon>Caudoviricetes</taxon>
        <taxon>Peduoviridae</taxon>
        <taxon>Maltschvirus</taxon>
        <taxon>Maltschvirus maltsch</taxon>
    </lineage>
</organism>